<name>A0A1J9R8Q1_9PEZI</name>
<sequence>MDSSSPPSPTMSEGTLTPVIHDDSVASRPPLSSSKLANPSAPAASAPDHASAPGGQPSAEPMAADAQRPKEALTKLLNGKEREWTAIAEKKGPIQLLDLPVDILKAIIDHLPHTNDLTSLALCHSALHAITVPHIYARFDIVWPDNTVNAEQRSGVDALTYGLATLVMGNELFGESAAQVKYAEERRAEQLHLSPTKGRPSEPFPIPRRRHGNHFAEYTKKFSLGNGPPEWVHEYLITKESGKMLGTLVATAVARMRNLETFVWDMPTGVLRDVWLALSSLATRDDGLDCRLERLWIRWHDNTVADLTAPIVPPPMPVGHIPPPPPHAHHVSGVAAAPAPMVVPVMQSSAAMSAVDRVEHPTFSVIPALKSLSVLDIDELPYLDEMAILIGRSQKKLRELRVGIARHAHESERDWVTAWEGDGVQQVDHRTLWTASSKIGEKRLGGVLGILVGRVYNMRRNSALAETAETSSGAHGALASDALSAKSEINLAEHPAASEREQDLSPVSEDGPPSVFGTPPATSPISNTHQTSPAHTTSSSSASSEPRRPLRSRPNADLERQERKKKIGPMLNTKLQLETLELERVPLSVSVMLQAFDWPRLTTLTLLTCSNHEQLWKALRRQFTPRNLPQAYNSGSPSKSHANHSRLEYQLNLKKIHTNTVSPSLIAFLKETLAPNSLEVLFLQEDRNYHSCVLIGSIFRGPLRRHRASLRKLMIDSSEKGSLDHIPPNHWKRWMLNREIITFMTSGRMPNLRELAFSIDYHDWHYFLQRLPNIPTVRSLYIPHIAEHAHGNNIDPRELALQIVDIITLRPEIEICYMGIANKCFEVLENKVSHGHIGGTHVYDPTAANPSAAATVPGVVEPTGFTDSEEEDDEDDDHDEDDPDGDADEDSEEEEDDEDDDDFDDDDDDDSFIHSEDGAGGPRLRLREILFYDDKVAIFKARHGKL</sequence>
<dbReference type="InterPro" id="IPR016024">
    <property type="entry name" value="ARM-type_fold"/>
</dbReference>
<feature type="compositionally biased region" description="Acidic residues" evidence="1">
    <location>
        <begin position="867"/>
        <end position="910"/>
    </location>
</feature>
<evidence type="ECO:0000313" key="2">
    <source>
        <dbReference type="EMBL" id="OJD37934.1"/>
    </source>
</evidence>
<feature type="region of interest" description="Disordered" evidence="1">
    <location>
        <begin position="1"/>
        <end position="69"/>
    </location>
</feature>
<protein>
    <submittedName>
        <fullName evidence="2">F-box domain-containing protein</fullName>
    </submittedName>
</protein>
<accession>A0A1J9R8Q1</accession>
<evidence type="ECO:0000313" key="3">
    <source>
        <dbReference type="Proteomes" id="UP000183809"/>
    </source>
</evidence>
<comment type="caution">
    <text evidence="2">The sequence shown here is derived from an EMBL/GenBank/DDBJ whole genome shotgun (WGS) entry which is preliminary data.</text>
</comment>
<keyword evidence="3" id="KW-1185">Reference proteome</keyword>
<dbReference type="AlphaFoldDB" id="A0A1J9R8Q1"/>
<feature type="compositionally biased region" description="Low complexity" evidence="1">
    <location>
        <begin position="528"/>
        <end position="544"/>
    </location>
</feature>
<evidence type="ECO:0000256" key="1">
    <source>
        <dbReference type="SAM" id="MobiDB-lite"/>
    </source>
</evidence>
<dbReference type="SUPFAM" id="SSF48371">
    <property type="entry name" value="ARM repeat"/>
    <property type="match status" value="1"/>
</dbReference>
<feature type="region of interest" description="Disordered" evidence="1">
    <location>
        <begin position="494"/>
        <end position="569"/>
    </location>
</feature>
<feature type="compositionally biased region" description="Low complexity" evidence="1">
    <location>
        <begin position="29"/>
        <end position="53"/>
    </location>
</feature>
<dbReference type="GeneID" id="31016983"/>
<proteinExistence type="predicted"/>
<dbReference type="Proteomes" id="UP000183809">
    <property type="component" value="Unassembled WGS sequence"/>
</dbReference>
<feature type="region of interest" description="Disordered" evidence="1">
    <location>
        <begin position="857"/>
        <end position="924"/>
    </location>
</feature>
<dbReference type="OrthoDB" id="3199516at2759"/>
<gene>
    <name evidence="2" type="ORF">BKCO1_5000139</name>
</gene>
<dbReference type="STRING" id="236234.A0A1J9R8Q1"/>
<dbReference type="RefSeq" id="XP_020133962.1">
    <property type="nucleotide sequence ID" value="XM_020276722.1"/>
</dbReference>
<dbReference type="EMBL" id="MNUE01000005">
    <property type="protein sequence ID" value="OJD37934.1"/>
    <property type="molecule type" value="Genomic_DNA"/>
</dbReference>
<reference evidence="2 3" key="1">
    <citation type="submission" date="2016-10" db="EMBL/GenBank/DDBJ databases">
        <title>Proteomics and genomics reveal pathogen-plant mechanisms compatible with a hemibiotrophic lifestyle of Diplodia corticola.</title>
        <authorList>
            <person name="Fernandes I."/>
            <person name="De Jonge R."/>
            <person name="Van De Peer Y."/>
            <person name="Devreese B."/>
            <person name="Alves A."/>
            <person name="Esteves A.C."/>
        </authorList>
    </citation>
    <scope>NUCLEOTIDE SEQUENCE [LARGE SCALE GENOMIC DNA]</scope>
    <source>
        <strain evidence="2 3">CBS 112549</strain>
    </source>
</reference>
<organism evidence="2 3">
    <name type="scientific">Diplodia corticola</name>
    <dbReference type="NCBI Taxonomy" id="236234"/>
    <lineage>
        <taxon>Eukaryota</taxon>
        <taxon>Fungi</taxon>
        <taxon>Dikarya</taxon>
        <taxon>Ascomycota</taxon>
        <taxon>Pezizomycotina</taxon>
        <taxon>Dothideomycetes</taxon>
        <taxon>Dothideomycetes incertae sedis</taxon>
        <taxon>Botryosphaeriales</taxon>
        <taxon>Botryosphaeriaceae</taxon>
        <taxon>Diplodia</taxon>
    </lineage>
</organism>
<feature type="region of interest" description="Disordered" evidence="1">
    <location>
        <begin position="190"/>
        <end position="210"/>
    </location>
</feature>